<accession>A0A2K8KP82</accession>
<feature type="transmembrane region" description="Helical" evidence="9">
    <location>
        <begin position="12"/>
        <end position="32"/>
    </location>
</feature>
<keyword evidence="6 9" id="KW-1133">Transmembrane helix</keyword>
<organism evidence="10 11">
    <name type="scientific">Reinekea forsetii</name>
    <dbReference type="NCBI Taxonomy" id="1336806"/>
    <lineage>
        <taxon>Bacteria</taxon>
        <taxon>Pseudomonadati</taxon>
        <taxon>Pseudomonadota</taxon>
        <taxon>Gammaproteobacteria</taxon>
        <taxon>Oceanospirillales</taxon>
        <taxon>Saccharospirillaceae</taxon>
        <taxon>Reinekea</taxon>
    </lineage>
</organism>
<evidence type="ECO:0000256" key="6">
    <source>
        <dbReference type="ARBA" id="ARBA00022989"/>
    </source>
</evidence>
<dbReference type="OrthoDB" id="9776227at2"/>
<dbReference type="KEGG" id="rfo:REIFOR_01441"/>
<dbReference type="PANTHER" id="PTHR33529:SF2">
    <property type="entry name" value="LIPOPOLYSACCHARIDE EXPORT SYSTEM PERMEASE PROTEIN LPTG"/>
    <property type="match status" value="1"/>
</dbReference>
<dbReference type="Proteomes" id="UP000229757">
    <property type="component" value="Chromosome"/>
</dbReference>
<dbReference type="InterPro" id="IPR005495">
    <property type="entry name" value="LptG/LptF_permease"/>
</dbReference>
<keyword evidence="11" id="KW-1185">Reference proteome</keyword>
<evidence type="ECO:0000256" key="2">
    <source>
        <dbReference type="ARBA" id="ARBA00004651"/>
    </source>
</evidence>
<evidence type="ECO:0000256" key="8">
    <source>
        <dbReference type="ARBA" id="ARBA00026081"/>
    </source>
</evidence>
<name>A0A2K8KP82_9GAMM</name>
<dbReference type="InterPro" id="IPR030923">
    <property type="entry name" value="LptG"/>
</dbReference>
<comment type="function">
    <text evidence="1">Part of the ABC transporter complex LptBFG involved in the translocation of lipopolysaccharide (LPS) from the inner membrane to the outer membrane.</text>
</comment>
<evidence type="ECO:0000256" key="4">
    <source>
        <dbReference type="ARBA" id="ARBA00022475"/>
    </source>
</evidence>
<evidence type="ECO:0000256" key="3">
    <source>
        <dbReference type="ARBA" id="ARBA00007725"/>
    </source>
</evidence>
<comment type="subcellular location">
    <subcellularLocation>
        <location evidence="2">Cell membrane</location>
        <topology evidence="2">Multi-pass membrane protein</topology>
    </subcellularLocation>
</comment>
<feature type="transmembrane region" description="Helical" evidence="9">
    <location>
        <begin position="272"/>
        <end position="290"/>
    </location>
</feature>
<evidence type="ECO:0000256" key="9">
    <source>
        <dbReference type="SAM" id="Phobius"/>
    </source>
</evidence>
<dbReference type="NCBIfam" id="TIGR04408">
    <property type="entry name" value="LptG_lptG"/>
    <property type="match status" value="1"/>
</dbReference>
<reference evidence="10 11" key="1">
    <citation type="journal article" date="2017" name="Environ. Microbiol.">
        <title>Genomic and physiological analyses of 'Reinekea forsetii' reveal a versatile opportunistic lifestyle during spring algae blooms.</title>
        <authorList>
            <person name="Avci B."/>
            <person name="Hahnke R.L."/>
            <person name="Chafee M."/>
            <person name="Fischer T."/>
            <person name="Gruber-Vodicka H."/>
            <person name="Tegetmeyer H.E."/>
            <person name="Harder J."/>
            <person name="Fuchs B.M."/>
            <person name="Amann R.I."/>
            <person name="Teeling H."/>
        </authorList>
    </citation>
    <scope>NUCLEOTIDE SEQUENCE [LARGE SCALE GENOMIC DNA]</scope>
    <source>
        <strain evidence="10 11">Hel1_31_D35</strain>
    </source>
</reference>
<feature type="transmembrane region" description="Helical" evidence="9">
    <location>
        <begin position="98"/>
        <end position="116"/>
    </location>
</feature>
<keyword evidence="5 9" id="KW-0812">Transmembrane</keyword>
<dbReference type="GO" id="GO:0055085">
    <property type="term" value="P:transmembrane transport"/>
    <property type="evidence" value="ECO:0007669"/>
    <property type="project" value="InterPro"/>
</dbReference>
<feature type="transmembrane region" description="Helical" evidence="9">
    <location>
        <begin position="60"/>
        <end position="77"/>
    </location>
</feature>
<proteinExistence type="inferred from homology"/>
<comment type="subunit">
    <text evidence="8">Component of the lipopolysaccharide transport and assembly complex. The LptBFG transporter is composed of two ATP-binding proteins (LptB) and two transmembrane proteins (LptF and LptG).</text>
</comment>
<gene>
    <name evidence="10" type="ORF">REIFOR_01441</name>
</gene>
<evidence type="ECO:0000256" key="1">
    <source>
        <dbReference type="ARBA" id="ARBA00002265"/>
    </source>
</evidence>
<evidence type="ECO:0000313" key="11">
    <source>
        <dbReference type="Proteomes" id="UP000229757"/>
    </source>
</evidence>
<keyword evidence="4" id="KW-1003">Cell membrane</keyword>
<evidence type="ECO:0000313" key="10">
    <source>
        <dbReference type="EMBL" id="ATX76587.1"/>
    </source>
</evidence>
<dbReference type="GO" id="GO:0043190">
    <property type="term" value="C:ATP-binding cassette (ABC) transporter complex"/>
    <property type="evidence" value="ECO:0007669"/>
    <property type="project" value="InterPro"/>
</dbReference>
<dbReference type="PANTHER" id="PTHR33529">
    <property type="entry name" value="SLR0882 PROTEIN-RELATED"/>
    <property type="match status" value="1"/>
</dbReference>
<evidence type="ECO:0000256" key="5">
    <source>
        <dbReference type="ARBA" id="ARBA00022692"/>
    </source>
</evidence>
<dbReference type="EMBL" id="CP011797">
    <property type="protein sequence ID" value="ATX76587.1"/>
    <property type="molecule type" value="Genomic_DNA"/>
</dbReference>
<keyword evidence="7 9" id="KW-0472">Membrane</keyword>
<protein>
    <submittedName>
        <fullName evidence="10">Putative permease, YjgP/YjgQ family</fullName>
    </submittedName>
</protein>
<feature type="transmembrane region" description="Helical" evidence="9">
    <location>
        <begin position="331"/>
        <end position="350"/>
    </location>
</feature>
<evidence type="ECO:0000256" key="7">
    <source>
        <dbReference type="ARBA" id="ARBA00023136"/>
    </source>
</evidence>
<dbReference type="AlphaFoldDB" id="A0A2K8KP82"/>
<dbReference type="Pfam" id="PF03739">
    <property type="entry name" value="LptF_LptG"/>
    <property type="match status" value="1"/>
</dbReference>
<dbReference type="GO" id="GO:0015920">
    <property type="term" value="P:lipopolysaccharide transport"/>
    <property type="evidence" value="ECO:0007669"/>
    <property type="project" value="TreeGrafter"/>
</dbReference>
<dbReference type="RefSeq" id="WP_100256918.1">
    <property type="nucleotide sequence ID" value="NZ_CP011797.1"/>
</dbReference>
<sequence length="354" mass="39668">MILSKYIFKSMFMAIFVTLVAIGLIDYVMALLNELNYRLDGAYQAQQAFWFITLTTPGRLYAFFPYICLIGVLFAFGTMADHRELVIIESTGLSKGKIIARTLYGPIVWLILAFAIGESLVPKLDQQGYELRNVAAAQGSTQYGVWHRDQDTYYFFKAVKKDGSVAAGFSVKYNTLTDAMIYDSFDAISLTDAGDWQFNGLARYTNQRGAAWQNEFSGQSEPWDTNLTPDLLWLLTSPDAKLSVFKLFEYSNYLSAQQLSDDNFRLQFWQRVLQPVLSLALIWLAITFIFGPLRQSSTGARIFIGLMLAISFNLIQSLIAPLASTINLPEFFAAAIPVALAASIALVLQFKKAL</sequence>
<comment type="similarity">
    <text evidence="3">Belongs to the LptF/LptG family.</text>
</comment>
<feature type="transmembrane region" description="Helical" evidence="9">
    <location>
        <begin position="302"/>
        <end position="319"/>
    </location>
</feature>